<gene>
    <name evidence="2" type="ORF">PI172_2492</name>
</gene>
<feature type="domain" description="Endonuclease GajA/Old nuclease/RecF-like AAA" evidence="1">
    <location>
        <begin position="1"/>
        <end position="378"/>
    </location>
</feature>
<dbReference type="OMA" id="AQHPNNQ"/>
<evidence type="ECO:0000313" key="2">
    <source>
        <dbReference type="EMBL" id="BAR97220.1"/>
    </source>
</evidence>
<evidence type="ECO:0000259" key="1">
    <source>
        <dbReference type="Pfam" id="PF13175"/>
    </source>
</evidence>
<protein>
    <submittedName>
        <fullName evidence="2">Predicted ATP-dependent endonuclease, OLD family</fullName>
    </submittedName>
</protein>
<sequence>MKISKLKLKNFRSYRSVEISFENLTAFIGRNDIGKSTILEALDIFFNEGKGVVKLEANDLNTEAKGQDEQYIEITVCFNDLPTEITIDSTYLTTLEDEFLLNEDKELEVIKRYPLKGLKEQVYLSAYHPSGQNCSDLYTKKSSDLKKIIKDADILCENNSVNAIMRSAIWKHYDASQHRKLRELDLAKEDGKNIWEKIKEFLPQYSLFQSDRKNSDNDSEVQDPLKEATKEIISSSNLETQFNQIATEVTKKLREVANSTLSKLKEMNPDIAEGLEVKIPEVKDLKWAELFKSVSIEGNDGIAMNKRGSGVRRLILLNFFRAKAEEKASRDNRTLIYAIEEPETSQHNEHQKILIDALKNLANNGRQIMLTTHSGNIVKQLGFHQIRLARTSDIMQKEIINISIQALPYPSLNEVNYIAFGDINTEYHDELYGHIESQGLLSRFKQGKEQRQYSKEWKGEISVQNITLAEYIRHQIHHPENKRNKPYTPSELQQSIEEMREFLRDSQQKNNTRNTKY</sequence>
<dbReference type="Gene3D" id="3.40.50.300">
    <property type="entry name" value="P-loop containing nucleotide triphosphate hydrolases"/>
    <property type="match status" value="1"/>
</dbReference>
<dbReference type="SUPFAM" id="SSF52540">
    <property type="entry name" value="P-loop containing nucleoside triphosphate hydrolases"/>
    <property type="match status" value="1"/>
</dbReference>
<accession>A0A1P8JPA7</accession>
<dbReference type="InterPro" id="IPR027417">
    <property type="entry name" value="P-loop_NTPase"/>
</dbReference>
<dbReference type="Pfam" id="PF13175">
    <property type="entry name" value="AAA_15"/>
    <property type="match status" value="1"/>
</dbReference>
<evidence type="ECO:0000313" key="3">
    <source>
        <dbReference type="Proteomes" id="UP000067008"/>
    </source>
</evidence>
<keyword evidence="2" id="KW-0378">Hydrolase</keyword>
<dbReference type="PANTHER" id="PTHR43581">
    <property type="entry name" value="ATP/GTP PHOSPHATASE"/>
    <property type="match status" value="1"/>
</dbReference>
<keyword evidence="2" id="KW-0540">Nuclease</keyword>
<proteinExistence type="predicted"/>
<keyword evidence="2" id="KW-0255">Endonuclease</keyword>
<dbReference type="RefSeq" id="WP_014708634.1">
    <property type="nucleotide sequence ID" value="NZ_AP014926.1"/>
</dbReference>
<reference evidence="2 3" key="1">
    <citation type="submission" date="2015-07" db="EMBL/GenBank/DDBJ databases">
        <title>Complete genome sequence of Prevotella intermedia strain 17-2.</title>
        <authorList>
            <person name="Nambu T."/>
        </authorList>
    </citation>
    <scope>NUCLEOTIDE SEQUENCE [LARGE SCALE GENOMIC DNA]</scope>
    <source>
        <strain evidence="2 3">17-2</strain>
    </source>
</reference>
<dbReference type="EMBL" id="AP014926">
    <property type="protein sequence ID" value="BAR97220.1"/>
    <property type="molecule type" value="Genomic_DNA"/>
</dbReference>
<dbReference type="InterPro" id="IPR041685">
    <property type="entry name" value="AAA_GajA/Old/RecF-like"/>
</dbReference>
<dbReference type="InterPro" id="IPR051396">
    <property type="entry name" value="Bact_Antivir_Def_Nuclease"/>
</dbReference>
<name>A0A1P8JPA7_PREIN</name>
<dbReference type="AlphaFoldDB" id="A0A1P8JPA7"/>
<organism evidence="2 3">
    <name type="scientific">Prevotella intermedia</name>
    <dbReference type="NCBI Taxonomy" id="28131"/>
    <lineage>
        <taxon>Bacteria</taxon>
        <taxon>Pseudomonadati</taxon>
        <taxon>Bacteroidota</taxon>
        <taxon>Bacteroidia</taxon>
        <taxon>Bacteroidales</taxon>
        <taxon>Prevotellaceae</taxon>
        <taxon>Prevotella</taxon>
    </lineage>
</organism>
<dbReference type="Proteomes" id="UP000067008">
    <property type="component" value="Chromosome 1"/>
</dbReference>
<dbReference type="GO" id="GO:0004519">
    <property type="term" value="F:endonuclease activity"/>
    <property type="evidence" value="ECO:0007669"/>
    <property type="project" value="UniProtKB-KW"/>
</dbReference>
<dbReference type="PANTHER" id="PTHR43581:SF4">
    <property type="entry name" value="ATP_GTP PHOSPHATASE"/>
    <property type="match status" value="1"/>
</dbReference>